<reference evidence="10" key="1">
    <citation type="journal article" date="2023" name="G3 (Bethesda)">
        <title>Whole genome assemblies of Zophobas morio and Tenebrio molitor.</title>
        <authorList>
            <person name="Kaur S."/>
            <person name="Stinson S.A."/>
            <person name="diCenzo G.C."/>
        </authorList>
    </citation>
    <scope>NUCLEOTIDE SEQUENCE</scope>
    <source>
        <strain evidence="10">QUZm001</strain>
    </source>
</reference>
<evidence type="ECO:0000256" key="5">
    <source>
        <dbReference type="ARBA" id="ARBA00022723"/>
    </source>
</evidence>
<evidence type="ECO:0000259" key="9">
    <source>
        <dbReference type="PROSITE" id="PS50960"/>
    </source>
</evidence>
<keyword evidence="6" id="KW-0378">Hydrolase</keyword>
<comment type="subcellular location">
    <subcellularLocation>
        <location evidence="2 8">Nucleus</location>
    </subcellularLocation>
</comment>
<feature type="DNA-binding region" description="H-T-H motif" evidence="8">
    <location>
        <begin position="33"/>
        <end position="53"/>
    </location>
</feature>
<dbReference type="PANTHER" id="PTHR22930">
    <property type="match status" value="1"/>
</dbReference>
<evidence type="ECO:0000313" key="11">
    <source>
        <dbReference type="Proteomes" id="UP001168821"/>
    </source>
</evidence>
<dbReference type="InterPro" id="IPR045249">
    <property type="entry name" value="HARBI1-like"/>
</dbReference>
<dbReference type="Pfam" id="PF13359">
    <property type="entry name" value="DDE_Tnp_4"/>
    <property type="match status" value="1"/>
</dbReference>
<dbReference type="GO" id="GO:0005634">
    <property type="term" value="C:nucleus"/>
    <property type="evidence" value="ECO:0007669"/>
    <property type="project" value="UniProtKB-SubCell"/>
</dbReference>
<dbReference type="InterPro" id="IPR007889">
    <property type="entry name" value="HTH_Psq"/>
</dbReference>
<dbReference type="EMBL" id="JALNTZ010000004">
    <property type="protein sequence ID" value="KAJ3655425.1"/>
    <property type="molecule type" value="Genomic_DNA"/>
</dbReference>
<evidence type="ECO:0000313" key="10">
    <source>
        <dbReference type="EMBL" id="KAJ3655425.1"/>
    </source>
</evidence>
<comment type="cofactor">
    <cofactor evidence="1">
        <name>a divalent metal cation</name>
        <dbReference type="ChEBI" id="CHEBI:60240"/>
    </cofactor>
</comment>
<dbReference type="GO" id="GO:0003677">
    <property type="term" value="F:DNA binding"/>
    <property type="evidence" value="ECO:0007669"/>
    <property type="project" value="UniProtKB-UniRule"/>
</dbReference>
<keyword evidence="5" id="KW-0479">Metal-binding</keyword>
<evidence type="ECO:0000256" key="1">
    <source>
        <dbReference type="ARBA" id="ARBA00001968"/>
    </source>
</evidence>
<protein>
    <recommendedName>
        <fullName evidence="9">HTH psq-type domain-containing protein</fullName>
    </recommendedName>
</protein>
<keyword evidence="7 8" id="KW-0539">Nucleus</keyword>
<sequence length="602" mass="68671">MGNNYIRKTNRQKWSEADMLQAIDAVRAKRMGWLKATKMFNVPFGTLRRRVNNMNKRVKACALWMKNHVGRTITLYQISGLFCAAYSKSATVENALSGFRSSGISPLNPDIFPDHLYAPSEVTDNQNWYDENTNKANFTVEENVDNSNNNEKVNSERAEIIENVVLDKQETASKKKEIVEINQKTDKSDNINQASSSSLENNYQIYIGKDRSSEGKSNLDISIKECLNLLSPIPVIEKTVSGKKSKKRQSQGTAVLTKSPYIAELKDKEANKKKKTLRASARIIKHKLFQPTCDTSSEENDHWEDFEDDEDDACCLYCNDSYKRSRAGEKWIRFFLRYAADPGFQIGVAEDIGVSQPTVSCAVKWVTEKIVDKAHLWIRFPQDNEAIQEQKQRWLSKYRFPTAIGAIDCTLIKIKKNHVNRHGHEYICKKKQFPAINVQATTTNILPVLMPNGRDRYIIVVSVFNNVVLLGDQGYGIKKCLMRPYKNPTTPSEEAFNNLLKRERVIIERCFGQLKQGFATLQNAIRLSLPIIPSFIVACFILHNVAKYLSDKAVLEEENVENGDDDNLDEKDDNDDDQAVEVLRREGQRISDQLSDVIFENI</sequence>
<evidence type="ECO:0000256" key="4">
    <source>
        <dbReference type="ARBA" id="ARBA00022722"/>
    </source>
</evidence>
<comment type="caution">
    <text evidence="10">The sequence shown here is derived from an EMBL/GenBank/DDBJ whole genome shotgun (WGS) entry which is preliminary data.</text>
</comment>
<evidence type="ECO:0000256" key="2">
    <source>
        <dbReference type="ARBA" id="ARBA00004123"/>
    </source>
</evidence>
<accession>A0AA38IFB3</accession>
<dbReference type="Proteomes" id="UP001168821">
    <property type="component" value="Unassembled WGS sequence"/>
</dbReference>
<dbReference type="GO" id="GO:0016787">
    <property type="term" value="F:hydrolase activity"/>
    <property type="evidence" value="ECO:0007669"/>
    <property type="project" value="UniProtKB-KW"/>
</dbReference>
<organism evidence="10 11">
    <name type="scientific">Zophobas morio</name>
    <dbReference type="NCBI Taxonomy" id="2755281"/>
    <lineage>
        <taxon>Eukaryota</taxon>
        <taxon>Metazoa</taxon>
        <taxon>Ecdysozoa</taxon>
        <taxon>Arthropoda</taxon>
        <taxon>Hexapoda</taxon>
        <taxon>Insecta</taxon>
        <taxon>Pterygota</taxon>
        <taxon>Neoptera</taxon>
        <taxon>Endopterygota</taxon>
        <taxon>Coleoptera</taxon>
        <taxon>Polyphaga</taxon>
        <taxon>Cucujiformia</taxon>
        <taxon>Tenebrionidae</taxon>
        <taxon>Zophobas</taxon>
    </lineage>
</organism>
<dbReference type="GO" id="GO:0046872">
    <property type="term" value="F:metal ion binding"/>
    <property type="evidence" value="ECO:0007669"/>
    <property type="project" value="UniProtKB-KW"/>
</dbReference>
<keyword evidence="11" id="KW-1185">Reference proteome</keyword>
<dbReference type="GO" id="GO:0004518">
    <property type="term" value="F:nuclease activity"/>
    <property type="evidence" value="ECO:0007669"/>
    <property type="project" value="UniProtKB-KW"/>
</dbReference>
<dbReference type="PROSITE" id="PS50960">
    <property type="entry name" value="HTH_PSQ"/>
    <property type="match status" value="1"/>
</dbReference>
<comment type="similarity">
    <text evidence="3">Belongs to the HARBI1 family.</text>
</comment>
<dbReference type="SUPFAM" id="SSF46689">
    <property type="entry name" value="Homeodomain-like"/>
    <property type="match status" value="1"/>
</dbReference>
<feature type="domain" description="HTH psq-type" evidence="9">
    <location>
        <begin position="1"/>
        <end position="57"/>
    </location>
</feature>
<evidence type="ECO:0000256" key="8">
    <source>
        <dbReference type="PROSITE-ProRule" id="PRU00320"/>
    </source>
</evidence>
<dbReference type="InterPro" id="IPR009057">
    <property type="entry name" value="Homeodomain-like_sf"/>
</dbReference>
<evidence type="ECO:0000256" key="6">
    <source>
        <dbReference type="ARBA" id="ARBA00022801"/>
    </source>
</evidence>
<gene>
    <name evidence="10" type="ORF">Zmor_014557</name>
</gene>
<dbReference type="AlphaFoldDB" id="A0AA38IFB3"/>
<dbReference type="Gene3D" id="1.10.10.60">
    <property type="entry name" value="Homeodomain-like"/>
    <property type="match status" value="1"/>
</dbReference>
<keyword evidence="8" id="KW-0238">DNA-binding</keyword>
<evidence type="ECO:0000256" key="7">
    <source>
        <dbReference type="ARBA" id="ARBA00023242"/>
    </source>
</evidence>
<name>A0AA38IFB3_9CUCU</name>
<evidence type="ECO:0000256" key="3">
    <source>
        <dbReference type="ARBA" id="ARBA00006958"/>
    </source>
</evidence>
<proteinExistence type="inferred from homology"/>
<dbReference type="PANTHER" id="PTHR22930:SF250">
    <property type="entry name" value="NUCLEASE HARBI1-LIKE PROTEIN"/>
    <property type="match status" value="1"/>
</dbReference>
<keyword evidence="4" id="KW-0540">Nuclease</keyword>
<dbReference type="Pfam" id="PF05225">
    <property type="entry name" value="HTH_psq"/>
    <property type="match status" value="1"/>
</dbReference>
<dbReference type="InterPro" id="IPR027806">
    <property type="entry name" value="HARBI1_dom"/>
</dbReference>